<dbReference type="Pfam" id="PF02466">
    <property type="entry name" value="Tim17"/>
    <property type="match status" value="1"/>
</dbReference>
<evidence type="ECO:0000256" key="5">
    <source>
        <dbReference type="ARBA" id="ARBA00022792"/>
    </source>
</evidence>
<evidence type="ECO:0000256" key="7">
    <source>
        <dbReference type="ARBA" id="ARBA00022989"/>
    </source>
</evidence>
<keyword evidence="3" id="KW-0813">Transport</keyword>
<evidence type="ECO:0000256" key="3">
    <source>
        <dbReference type="ARBA" id="ARBA00022448"/>
    </source>
</evidence>
<keyword evidence="6" id="KW-0653">Protein transport</keyword>
<gene>
    <name evidence="12" type="ORF">LIPSTDRAFT_61431</name>
</gene>
<accession>A0A1E3QDR0</accession>
<evidence type="ECO:0000256" key="9">
    <source>
        <dbReference type="ARBA" id="ARBA00023128"/>
    </source>
</evidence>
<dbReference type="GO" id="GO:0030150">
    <property type="term" value="P:protein import into mitochondrial matrix"/>
    <property type="evidence" value="ECO:0007669"/>
    <property type="project" value="EnsemblFungi"/>
</dbReference>
<evidence type="ECO:0008006" key="14">
    <source>
        <dbReference type="Google" id="ProtNLM"/>
    </source>
</evidence>
<sequence length="154" mass="16019">MADHTRDPCPIVIINDFGGAFSMGVIGGTIWHGIKGFRNSPSGERRSGAIAAIRSRAPVVGGNFGSWGGVFSIFDCAIKGIRRKEDPFNPILAGFCTGGALAMRGGFKHARNSAITCGCLLAVFEGVGIAMSSYMSRASKPQLPDMEGGVPLAA</sequence>
<evidence type="ECO:0000256" key="6">
    <source>
        <dbReference type="ARBA" id="ARBA00022927"/>
    </source>
</evidence>
<evidence type="ECO:0000256" key="1">
    <source>
        <dbReference type="ARBA" id="ARBA00004448"/>
    </source>
</evidence>
<keyword evidence="13" id="KW-1185">Reference proteome</keyword>
<keyword evidence="10 11" id="KW-0472">Membrane</keyword>
<evidence type="ECO:0000256" key="4">
    <source>
        <dbReference type="ARBA" id="ARBA00022692"/>
    </source>
</evidence>
<protein>
    <recommendedName>
        <fullName evidence="14">Mitochondrial import inner membrane translocase subunit TIM17</fullName>
    </recommendedName>
</protein>
<dbReference type="EMBL" id="KV454290">
    <property type="protein sequence ID" value="ODQ75845.1"/>
    <property type="molecule type" value="Genomic_DNA"/>
</dbReference>
<dbReference type="GO" id="GO:0008320">
    <property type="term" value="F:protein transmembrane transporter activity"/>
    <property type="evidence" value="ECO:0007669"/>
    <property type="project" value="EnsemblFungi"/>
</dbReference>
<evidence type="ECO:0000313" key="12">
    <source>
        <dbReference type="EMBL" id="ODQ75845.1"/>
    </source>
</evidence>
<evidence type="ECO:0000313" key="13">
    <source>
        <dbReference type="Proteomes" id="UP000094385"/>
    </source>
</evidence>
<dbReference type="GO" id="GO:0005744">
    <property type="term" value="C:TIM23 mitochondrial import inner membrane translocase complex"/>
    <property type="evidence" value="ECO:0007669"/>
    <property type="project" value="EnsemblFungi"/>
</dbReference>
<keyword evidence="4 11" id="KW-0812">Transmembrane</keyword>
<feature type="transmembrane region" description="Helical" evidence="11">
    <location>
        <begin position="113"/>
        <end position="134"/>
    </location>
</feature>
<dbReference type="PANTHER" id="PTHR10485:SF0">
    <property type="entry name" value="AT05822P-RELATED"/>
    <property type="match status" value="1"/>
</dbReference>
<comment type="subcellular location">
    <subcellularLocation>
        <location evidence="1">Mitochondrion inner membrane</location>
        <topology evidence="1">Multi-pass membrane protein</topology>
    </subcellularLocation>
</comment>
<evidence type="ECO:0000256" key="10">
    <source>
        <dbReference type="ARBA" id="ARBA00023136"/>
    </source>
</evidence>
<reference evidence="12 13" key="1">
    <citation type="journal article" date="2016" name="Proc. Natl. Acad. Sci. U.S.A.">
        <title>Comparative genomics of biotechnologically important yeasts.</title>
        <authorList>
            <person name="Riley R."/>
            <person name="Haridas S."/>
            <person name="Wolfe K.H."/>
            <person name="Lopes M.R."/>
            <person name="Hittinger C.T."/>
            <person name="Goeker M."/>
            <person name="Salamov A.A."/>
            <person name="Wisecaver J.H."/>
            <person name="Long T.M."/>
            <person name="Calvey C.H."/>
            <person name="Aerts A.L."/>
            <person name="Barry K.W."/>
            <person name="Choi C."/>
            <person name="Clum A."/>
            <person name="Coughlan A.Y."/>
            <person name="Deshpande S."/>
            <person name="Douglass A.P."/>
            <person name="Hanson S.J."/>
            <person name="Klenk H.-P."/>
            <person name="LaButti K.M."/>
            <person name="Lapidus A."/>
            <person name="Lindquist E.A."/>
            <person name="Lipzen A.M."/>
            <person name="Meier-Kolthoff J.P."/>
            <person name="Ohm R.A."/>
            <person name="Otillar R.P."/>
            <person name="Pangilinan J.L."/>
            <person name="Peng Y."/>
            <person name="Rokas A."/>
            <person name="Rosa C.A."/>
            <person name="Scheuner C."/>
            <person name="Sibirny A.A."/>
            <person name="Slot J.C."/>
            <person name="Stielow J.B."/>
            <person name="Sun H."/>
            <person name="Kurtzman C.P."/>
            <person name="Blackwell M."/>
            <person name="Grigoriev I.V."/>
            <person name="Jeffries T.W."/>
        </authorList>
    </citation>
    <scope>NUCLEOTIDE SEQUENCE [LARGE SCALE GENOMIC DNA]</scope>
    <source>
        <strain evidence="12 13">NRRL Y-11557</strain>
    </source>
</reference>
<proteinExistence type="inferred from homology"/>
<comment type="similarity">
    <text evidence="2">Belongs to the Tim17/Tim22/Tim23 family.</text>
</comment>
<evidence type="ECO:0000256" key="2">
    <source>
        <dbReference type="ARBA" id="ARBA00008444"/>
    </source>
</evidence>
<evidence type="ECO:0000256" key="8">
    <source>
        <dbReference type="ARBA" id="ARBA00023010"/>
    </source>
</evidence>
<keyword evidence="7 11" id="KW-1133">Transmembrane helix</keyword>
<dbReference type="STRING" id="675824.A0A1E3QDR0"/>
<name>A0A1E3QDR0_LIPST</name>
<dbReference type="PANTHER" id="PTHR10485">
    <property type="entry name" value="MITOCHONDRIAL IMPORT INNER MEMBRANE TRANSLOCASE SUBUNIT TIM-17"/>
    <property type="match status" value="1"/>
</dbReference>
<keyword evidence="5" id="KW-0999">Mitochondrion inner membrane</keyword>
<dbReference type="AlphaFoldDB" id="A0A1E3QDR0"/>
<dbReference type="OrthoDB" id="2261329at2759"/>
<organism evidence="12 13">
    <name type="scientific">Lipomyces starkeyi NRRL Y-11557</name>
    <dbReference type="NCBI Taxonomy" id="675824"/>
    <lineage>
        <taxon>Eukaryota</taxon>
        <taxon>Fungi</taxon>
        <taxon>Dikarya</taxon>
        <taxon>Ascomycota</taxon>
        <taxon>Saccharomycotina</taxon>
        <taxon>Lipomycetes</taxon>
        <taxon>Lipomycetales</taxon>
        <taxon>Lipomycetaceae</taxon>
        <taxon>Lipomyces</taxon>
    </lineage>
</organism>
<evidence type="ECO:0000256" key="11">
    <source>
        <dbReference type="SAM" id="Phobius"/>
    </source>
</evidence>
<dbReference type="Proteomes" id="UP000094385">
    <property type="component" value="Unassembled WGS sequence"/>
</dbReference>
<keyword evidence="8" id="KW-0811">Translocation</keyword>
<keyword evidence="9" id="KW-0496">Mitochondrion</keyword>